<organism evidence="5">
    <name type="scientific">Eucalyptus grandis</name>
    <name type="common">Flooded gum</name>
    <dbReference type="NCBI Taxonomy" id="71139"/>
    <lineage>
        <taxon>Eukaryota</taxon>
        <taxon>Viridiplantae</taxon>
        <taxon>Streptophyta</taxon>
        <taxon>Embryophyta</taxon>
        <taxon>Tracheophyta</taxon>
        <taxon>Spermatophyta</taxon>
        <taxon>Magnoliopsida</taxon>
        <taxon>eudicotyledons</taxon>
        <taxon>Gunneridae</taxon>
        <taxon>Pentapetalae</taxon>
        <taxon>rosids</taxon>
        <taxon>malvids</taxon>
        <taxon>Myrtales</taxon>
        <taxon>Myrtaceae</taxon>
        <taxon>Myrtoideae</taxon>
        <taxon>Eucalypteae</taxon>
        <taxon>Eucalyptus</taxon>
    </lineage>
</organism>
<gene>
    <name evidence="5" type="ORF">EUGRSUZ_H01497</name>
</gene>
<dbReference type="EMBL" id="KK198760">
    <property type="protein sequence ID" value="KCW58871.1"/>
    <property type="molecule type" value="Genomic_DNA"/>
</dbReference>
<name>A0A059AYZ6_EUCGR</name>
<evidence type="ECO:0000256" key="3">
    <source>
        <dbReference type="SAM" id="MobiDB-lite"/>
    </source>
</evidence>
<accession>A0A059AYZ6</accession>
<evidence type="ECO:0000313" key="5">
    <source>
        <dbReference type="EMBL" id="KCW58871.1"/>
    </source>
</evidence>
<dbReference type="GO" id="GO:0003677">
    <property type="term" value="F:DNA binding"/>
    <property type="evidence" value="ECO:0000318"/>
    <property type="project" value="GO_Central"/>
</dbReference>
<feature type="domain" description="Core Histone H2A/H2B/H3" evidence="4">
    <location>
        <begin position="24"/>
        <end position="84"/>
    </location>
</feature>
<sequence length="84" mass="9782">MAEKKSRVEQKLPNEGAGGKKWAKRSVETYMIYIFKMLKPVHQDIGISSKAMVIMNSFIFNTLAQESLWLMRFNQKPTITSWEI</sequence>
<dbReference type="InterPro" id="IPR009072">
    <property type="entry name" value="Histone-fold"/>
</dbReference>
<dbReference type="STRING" id="71139.A0A059AYZ6"/>
<dbReference type="GO" id="GO:0000786">
    <property type="term" value="C:nucleosome"/>
    <property type="evidence" value="ECO:0007669"/>
    <property type="project" value="InterPro"/>
</dbReference>
<dbReference type="InterPro" id="IPR007125">
    <property type="entry name" value="H2A/H2B/H3"/>
</dbReference>
<dbReference type="Gramene" id="KCW58871">
    <property type="protein sequence ID" value="KCW58871"/>
    <property type="gene ID" value="EUGRSUZ_H01497"/>
</dbReference>
<dbReference type="PANTHER" id="PTHR23428">
    <property type="entry name" value="HISTONE H2B"/>
    <property type="match status" value="1"/>
</dbReference>
<dbReference type="SMART" id="SM00427">
    <property type="entry name" value="H2B"/>
    <property type="match status" value="1"/>
</dbReference>
<dbReference type="PRINTS" id="PR00621">
    <property type="entry name" value="HISTONEH2B"/>
</dbReference>
<feature type="region of interest" description="Disordered" evidence="3">
    <location>
        <begin position="1"/>
        <end position="20"/>
    </location>
</feature>
<dbReference type="Pfam" id="PF00125">
    <property type="entry name" value="Histone"/>
    <property type="match status" value="1"/>
</dbReference>
<dbReference type="SUPFAM" id="SSF47113">
    <property type="entry name" value="Histone-fold"/>
    <property type="match status" value="1"/>
</dbReference>
<dbReference type="AlphaFoldDB" id="A0A059AYZ6"/>
<feature type="compositionally biased region" description="Basic and acidic residues" evidence="3">
    <location>
        <begin position="1"/>
        <end position="12"/>
    </location>
</feature>
<evidence type="ECO:0000256" key="2">
    <source>
        <dbReference type="ARBA" id="ARBA00006846"/>
    </source>
</evidence>
<evidence type="ECO:0000256" key="1">
    <source>
        <dbReference type="ARBA" id="ARBA00002001"/>
    </source>
</evidence>
<comment type="function">
    <text evidence="1">Core component of nucleosome. Nucleosomes wrap and compact DNA into chromatin, limiting DNA accessibility to the cellular machineries which require DNA as a template. Histones thereby play a central role in transcription regulation, DNA repair, DNA replication and chromosomal stability. DNA accessibility is regulated via a complex set of post-translational modifications of histones, also called histone code, and nucleosome remodeling.</text>
</comment>
<comment type="similarity">
    <text evidence="2">Belongs to the histone H2B family.</text>
</comment>
<dbReference type="InterPro" id="IPR000558">
    <property type="entry name" value="Histone_H2B"/>
</dbReference>
<dbReference type="GO" id="GO:0030527">
    <property type="term" value="F:structural constituent of chromatin"/>
    <property type="evidence" value="ECO:0007669"/>
    <property type="project" value="InterPro"/>
</dbReference>
<dbReference type="GO" id="GO:0046982">
    <property type="term" value="F:protein heterodimerization activity"/>
    <property type="evidence" value="ECO:0007669"/>
    <property type="project" value="InterPro"/>
</dbReference>
<dbReference type="InParanoid" id="A0A059AYZ6"/>
<protein>
    <recommendedName>
        <fullName evidence="4">Core Histone H2A/H2B/H3 domain-containing protein</fullName>
    </recommendedName>
</protein>
<reference evidence="5" key="1">
    <citation type="submission" date="2013-07" db="EMBL/GenBank/DDBJ databases">
        <title>The genome of Eucalyptus grandis.</title>
        <authorList>
            <person name="Schmutz J."/>
            <person name="Hayes R."/>
            <person name="Myburg A."/>
            <person name="Tuskan G."/>
            <person name="Grattapaglia D."/>
            <person name="Rokhsar D.S."/>
        </authorList>
    </citation>
    <scope>NUCLEOTIDE SEQUENCE</scope>
    <source>
        <tissue evidence="5">Leaf extractions</tissue>
    </source>
</reference>
<proteinExistence type="inferred from homology"/>
<dbReference type="Gene3D" id="1.10.20.10">
    <property type="entry name" value="Histone, subunit A"/>
    <property type="match status" value="1"/>
</dbReference>
<evidence type="ECO:0000259" key="4">
    <source>
        <dbReference type="Pfam" id="PF00125"/>
    </source>
</evidence>